<accession>A0ABW5XER5</accession>
<evidence type="ECO:0000259" key="12">
    <source>
        <dbReference type="PROSITE" id="PS51177"/>
    </source>
</evidence>
<evidence type="ECO:0000256" key="3">
    <source>
        <dbReference type="ARBA" id="ARBA00004887"/>
    </source>
</evidence>
<organism evidence="13 14">
    <name type="scientific">Populibacterium corticicola</name>
    <dbReference type="NCBI Taxonomy" id="1812826"/>
    <lineage>
        <taxon>Bacteria</taxon>
        <taxon>Bacillati</taxon>
        <taxon>Actinomycetota</taxon>
        <taxon>Actinomycetes</taxon>
        <taxon>Micrococcales</taxon>
        <taxon>Jonesiaceae</taxon>
        <taxon>Populibacterium</taxon>
    </lineage>
</organism>
<comment type="pathway">
    <text evidence="3">Cofactor biosynthesis; riboflavin biosynthesis; riboflavin from 2-hydroxy-3-oxobutyl phosphate and 5-amino-6-(D-ribitylamino)uracil: step 2/2.</text>
</comment>
<proteinExistence type="predicted"/>
<dbReference type="GO" id="GO:0004746">
    <property type="term" value="F:riboflavin synthase activity"/>
    <property type="evidence" value="ECO:0007669"/>
    <property type="project" value="UniProtKB-EC"/>
</dbReference>
<evidence type="ECO:0000256" key="6">
    <source>
        <dbReference type="ARBA" id="ARBA00022619"/>
    </source>
</evidence>
<dbReference type="EMBL" id="JBHUOP010000002">
    <property type="protein sequence ID" value="MFD2840229.1"/>
    <property type="molecule type" value="Genomic_DNA"/>
</dbReference>
<feature type="domain" description="Lumazine-binding" evidence="12">
    <location>
        <begin position="1"/>
        <end position="100"/>
    </location>
</feature>
<evidence type="ECO:0000313" key="13">
    <source>
        <dbReference type="EMBL" id="MFD2840229.1"/>
    </source>
</evidence>
<dbReference type="NCBIfam" id="TIGR00187">
    <property type="entry name" value="ribE"/>
    <property type="match status" value="1"/>
</dbReference>
<dbReference type="RefSeq" id="WP_377465991.1">
    <property type="nucleotide sequence ID" value="NZ_JBHUOP010000002.1"/>
</dbReference>
<comment type="function">
    <text evidence="2">Catalyzes the dismutation of two molecules of 6,7-dimethyl-8-ribityllumazine, resulting in the formation of riboflavin and 5-amino-6-(D-ribitylamino)uracil.</text>
</comment>
<dbReference type="InterPro" id="IPR026017">
    <property type="entry name" value="Lumazine-bd_dom"/>
</dbReference>
<dbReference type="Proteomes" id="UP001597391">
    <property type="component" value="Unassembled WGS sequence"/>
</dbReference>
<dbReference type="NCBIfam" id="NF006767">
    <property type="entry name" value="PRK09289.1"/>
    <property type="match status" value="1"/>
</dbReference>
<keyword evidence="6" id="KW-0686">Riboflavin biosynthesis</keyword>
<dbReference type="InterPro" id="IPR001783">
    <property type="entry name" value="Lumazine-bd"/>
</dbReference>
<evidence type="ECO:0000256" key="7">
    <source>
        <dbReference type="ARBA" id="ARBA00022679"/>
    </source>
</evidence>
<evidence type="ECO:0000256" key="11">
    <source>
        <dbReference type="SAM" id="MobiDB-lite"/>
    </source>
</evidence>
<feature type="repeat" description="Lumazine-binding" evidence="10">
    <location>
        <begin position="1"/>
        <end position="100"/>
    </location>
</feature>
<sequence>MFTGIITEIGTIVATDSDATVSRNVHMTISAPQSVQGTALGGSIAVNGACLTVTSFGSDGSFTVDVMPESLRHTTLGELEPGSRVNLEPAITHSARLDGHIVQGHVDGVGTLESRNDGEAWTDLRFRLPEQLARYVASKGSVAVAGVSLTVTEVGPDWFGVSLIPTTLEHTILGDLREGSRVNIEVDVIAKYVERLLAAGATPTAALPTAPEVPAVQTPTADSLPGDDR</sequence>
<dbReference type="Gene3D" id="2.40.30.20">
    <property type="match status" value="2"/>
</dbReference>
<dbReference type="PANTHER" id="PTHR21098">
    <property type="entry name" value="RIBOFLAVIN SYNTHASE ALPHA CHAIN"/>
    <property type="match status" value="1"/>
</dbReference>
<keyword evidence="14" id="KW-1185">Reference proteome</keyword>
<evidence type="ECO:0000256" key="8">
    <source>
        <dbReference type="ARBA" id="ARBA00022737"/>
    </source>
</evidence>
<evidence type="ECO:0000256" key="4">
    <source>
        <dbReference type="ARBA" id="ARBA00012827"/>
    </source>
</evidence>
<evidence type="ECO:0000256" key="10">
    <source>
        <dbReference type="PROSITE-ProRule" id="PRU00524"/>
    </source>
</evidence>
<dbReference type="PANTHER" id="PTHR21098:SF12">
    <property type="entry name" value="RIBOFLAVIN SYNTHASE"/>
    <property type="match status" value="1"/>
</dbReference>
<keyword evidence="8" id="KW-0677">Repeat</keyword>
<dbReference type="EC" id="2.5.1.9" evidence="4 9"/>
<comment type="caution">
    <text evidence="13">The sequence shown here is derived from an EMBL/GenBank/DDBJ whole genome shotgun (WGS) entry which is preliminary data.</text>
</comment>
<feature type="repeat" description="Lumazine-binding" evidence="10">
    <location>
        <begin position="101"/>
        <end position="197"/>
    </location>
</feature>
<dbReference type="PROSITE" id="PS51177">
    <property type="entry name" value="LUMAZINE_BIND"/>
    <property type="match status" value="2"/>
</dbReference>
<dbReference type="InterPro" id="IPR023366">
    <property type="entry name" value="ATP_synth_asu-like_sf"/>
</dbReference>
<comment type="catalytic activity">
    <reaction evidence="1">
        <text>2 6,7-dimethyl-8-(1-D-ribityl)lumazine + H(+) = 5-amino-6-(D-ribitylamino)uracil + riboflavin</text>
        <dbReference type="Rhea" id="RHEA:20772"/>
        <dbReference type="ChEBI" id="CHEBI:15378"/>
        <dbReference type="ChEBI" id="CHEBI:15934"/>
        <dbReference type="ChEBI" id="CHEBI:57986"/>
        <dbReference type="ChEBI" id="CHEBI:58201"/>
        <dbReference type="EC" id="2.5.1.9"/>
    </reaction>
</comment>
<dbReference type="PIRSF" id="PIRSF000498">
    <property type="entry name" value="Riboflavin_syn_A"/>
    <property type="match status" value="1"/>
</dbReference>
<evidence type="ECO:0000256" key="1">
    <source>
        <dbReference type="ARBA" id="ARBA00000968"/>
    </source>
</evidence>
<reference evidence="14" key="1">
    <citation type="journal article" date="2019" name="Int. J. Syst. Evol. Microbiol.">
        <title>The Global Catalogue of Microorganisms (GCM) 10K type strain sequencing project: providing services to taxonomists for standard genome sequencing and annotation.</title>
        <authorList>
            <consortium name="The Broad Institute Genomics Platform"/>
            <consortium name="The Broad Institute Genome Sequencing Center for Infectious Disease"/>
            <person name="Wu L."/>
            <person name="Ma J."/>
        </authorList>
    </citation>
    <scope>NUCLEOTIDE SEQUENCE [LARGE SCALE GENOMIC DNA]</scope>
    <source>
        <strain evidence="14">KCTC 33576</strain>
    </source>
</reference>
<dbReference type="InterPro" id="IPR017938">
    <property type="entry name" value="Riboflavin_synthase-like_b-brl"/>
</dbReference>
<evidence type="ECO:0000313" key="14">
    <source>
        <dbReference type="Proteomes" id="UP001597391"/>
    </source>
</evidence>
<evidence type="ECO:0000256" key="2">
    <source>
        <dbReference type="ARBA" id="ARBA00002803"/>
    </source>
</evidence>
<evidence type="ECO:0000256" key="9">
    <source>
        <dbReference type="NCBIfam" id="TIGR00187"/>
    </source>
</evidence>
<dbReference type="CDD" id="cd00402">
    <property type="entry name" value="Riboflavin_synthase_like"/>
    <property type="match status" value="1"/>
</dbReference>
<protein>
    <recommendedName>
        <fullName evidence="5 9">Riboflavin synthase</fullName>
        <ecNumber evidence="4 9">2.5.1.9</ecNumber>
    </recommendedName>
</protein>
<keyword evidence="7 13" id="KW-0808">Transferase</keyword>
<feature type="domain" description="Lumazine-binding" evidence="12">
    <location>
        <begin position="101"/>
        <end position="197"/>
    </location>
</feature>
<evidence type="ECO:0000256" key="5">
    <source>
        <dbReference type="ARBA" id="ARBA00013950"/>
    </source>
</evidence>
<name>A0ABW5XER5_9MICO</name>
<gene>
    <name evidence="13" type="ORF">ACFSYH_06560</name>
</gene>
<dbReference type="SUPFAM" id="SSF63380">
    <property type="entry name" value="Riboflavin synthase domain-like"/>
    <property type="match status" value="2"/>
</dbReference>
<dbReference type="Pfam" id="PF00677">
    <property type="entry name" value="Lum_binding"/>
    <property type="match status" value="2"/>
</dbReference>
<feature type="region of interest" description="Disordered" evidence="11">
    <location>
        <begin position="208"/>
        <end position="229"/>
    </location>
</feature>